<dbReference type="OrthoDB" id="5086884at2759"/>
<evidence type="ECO:0000256" key="3">
    <source>
        <dbReference type="ARBA" id="ARBA00022692"/>
    </source>
</evidence>
<feature type="transmembrane region" description="Helical" evidence="6">
    <location>
        <begin position="119"/>
        <end position="142"/>
    </location>
</feature>
<feature type="transmembrane region" description="Helical" evidence="6">
    <location>
        <begin position="381"/>
        <end position="400"/>
    </location>
</feature>
<evidence type="ECO:0000256" key="5">
    <source>
        <dbReference type="ARBA" id="ARBA00023136"/>
    </source>
</evidence>
<proteinExistence type="predicted"/>
<feature type="transmembrane region" description="Helical" evidence="6">
    <location>
        <begin position="95"/>
        <end position="113"/>
    </location>
</feature>
<gene>
    <name evidence="8" type="ORF">PENSTE_c008G06828</name>
</gene>
<dbReference type="PROSITE" id="PS50850">
    <property type="entry name" value="MFS"/>
    <property type="match status" value="1"/>
</dbReference>
<evidence type="ECO:0000256" key="4">
    <source>
        <dbReference type="ARBA" id="ARBA00022989"/>
    </source>
</evidence>
<evidence type="ECO:0000256" key="2">
    <source>
        <dbReference type="ARBA" id="ARBA00022448"/>
    </source>
</evidence>
<evidence type="ECO:0000256" key="6">
    <source>
        <dbReference type="SAM" id="Phobius"/>
    </source>
</evidence>
<organism evidence="8 9">
    <name type="scientific">Penicillium steckii</name>
    <dbReference type="NCBI Taxonomy" id="303698"/>
    <lineage>
        <taxon>Eukaryota</taxon>
        <taxon>Fungi</taxon>
        <taxon>Dikarya</taxon>
        <taxon>Ascomycota</taxon>
        <taxon>Pezizomycotina</taxon>
        <taxon>Eurotiomycetes</taxon>
        <taxon>Eurotiomycetidae</taxon>
        <taxon>Eurotiales</taxon>
        <taxon>Aspergillaceae</taxon>
        <taxon>Penicillium</taxon>
    </lineage>
</organism>
<dbReference type="Proteomes" id="UP000191285">
    <property type="component" value="Unassembled WGS sequence"/>
</dbReference>
<dbReference type="CDD" id="cd17325">
    <property type="entry name" value="MFS_MdtG_SLC18_like"/>
    <property type="match status" value="1"/>
</dbReference>
<keyword evidence="2" id="KW-0813">Transport</keyword>
<feature type="transmembrane region" description="Helical" evidence="6">
    <location>
        <begin position="412"/>
        <end position="435"/>
    </location>
</feature>
<name>A0A1V6TCX6_9EURO</name>
<protein>
    <recommendedName>
        <fullName evidence="7">Major facilitator superfamily (MFS) profile domain-containing protein</fullName>
    </recommendedName>
</protein>
<keyword evidence="9" id="KW-1185">Reference proteome</keyword>
<dbReference type="Pfam" id="PF07690">
    <property type="entry name" value="MFS_1"/>
    <property type="match status" value="1"/>
</dbReference>
<dbReference type="AlphaFoldDB" id="A0A1V6TCX6"/>
<comment type="subcellular location">
    <subcellularLocation>
        <location evidence="1">Membrane</location>
        <topology evidence="1">Multi-pass membrane protein</topology>
    </subcellularLocation>
</comment>
<feature type="transmembrane region" description="Helical" evidence="6">
    <location>
        <begin position="312"/>
        <end position="332"/>
    </location>
</feature>
<dbReference type="InterPro" id="IPR020846">
    <property type="entry name" value="MFS_dom"/>
</dbReference>
<keyword evidence="4 6" id="KW-1133">Transmembrane helix</keyword>
<keyword evidence="3 6" id="KW-0812">Transmembrane</keyword>
<feature type="domain" description="Major facilitator superfamily (MFS) profile" evidence="7">
    <location>
        <begin position="13"/>
        <end position="441"/>
    </location>
</feature>
<keyword evidence="5 6" id="KW-0472">Membrane</keyword>
<feature type="transmembrane region" description="Helical" evidence="6">
    <location>
        <begin position="154"/>
        <end position="176"/>
    </location>
</feature>
<comment type="caution">
    <text evidence="8">The sequence shown here is derived from an EMBL/GenBank/DDBJ whole genome shotgun (WGS) entry which is preliminary data.</text>
</comment>
<evidence type="ECO:0000313" key="8">
    <source>
        <dbReference type="EMBL" id="OQE23679.1"/>
    </source>
</evidence>
<accession>A0A1V6TCX6</accession>
<feature type="transmembrane region" description="Helical" evidence="6">
    <location>
        <begin position="182"/>
        <end position="203"/>
    </location>
</feature>
<dbReference type="InterPro" id="IPR011701">
    <property type="entry name" value="MFS"/>
</dbReference>
<sequence length="445" mass="48980">MKFVELRQSSAFVLIAMCCSTFTDTFIYGMIVPILPYLLVRNSIKSSESSIKIPSVREPKYVLTRTQFNDGRPFYLQPTTALVGLVSDRIQSRKYPLLFGYITIAISTSLFLFGNSPSLIVIARAFQGLSGAIVGVLSFALVADSTSPEKMGEFMAFLSSSFTWGMIMGPVLGGILFDHFGIYGSFAFPILLLFCDVVLRCSIIEPRTAPQHRDQAQDGHEEEPLISTHDSTRKILRLRHFVDVRFMMAIIVEITISSILSAFEATLPLFTMETYQWTSTKSGLLFLGISLPSLLSIPMAKYGRTWNRRRTVAIELILALFPLSALRLAEFTTLSRKILFVALVMCVGLFMTTSQAQIMAEVSDAVREIESKNGIDNRTRSGMGTGYAFCNVAIAIGQFLGPLVAGYARLQLGWGGMTLILGGISGSLGFLSLLINRPRTGVSVV</sequence>
<evidence type="ECO:0000259" key="7">
    <source>
        <dbReference type="PROSITE" id="PS50850"/>
    </source>
</evidence>
<dbReference type="Gene3D" id="1.20.1250.20">
    <property type="entry name" value="MFS general substrate transporter like domains"/>
    <property type="match status" value="1"/>
</dbReference>
<evidence type="ECO:0000256" key="1">
    <source>
        <dbReference type="ARBA" id="ARBA00004141"/>
    </source>
</evidence>
<dbReference type="EMBL" id="MLKD01000008">
    <property type="protein sequence ID" value="OQE23679.1"/>
    <property type="molecule type" value="Genomic_DNA"/>
</dbReference>
<dbReference type="STRING" id="303698.A0A1V6TCX6"/>
<dbReference type="InterPro" id="IPR036259">
    <property type="entry name" value="MFS_trans_sf"/>
</dbReference>
<dbReference type="GO" id="GO:0016020">
    <property type="term" value="C:membrane"/>
    <property type="evidence" value="ECO:0007669"/>
    <property type="project" value="UniProtKB-SubCell"/>
</dbReference>
<dbReference type="PANTHER" id="PTHR23506">
    <property type="entry name" value="GH10249P"/>
    <property type="match status" value="1"/>
</dbReference>
<feature type="transmembrane region" description="Helical" evidence="6">
    <location>
        <begin position="244"/>
        <end position="263"/>
    </location>
</feature>
<dbReference type="InterPro" id="IPR050930">
    <property type="entry name" value="MFS_Vesicular_Transporter"/>
</dbReference>
<feature type="transmembrane region" description="Helical" evidence="6">
    <location>
        <begin position="12"/>
        <end position="40"/>
    </location>
</feature>
<feature type="transmembrane region" description="Helical" evidence="6">
    <location>
        <begin position="338"/>
        <end position="360"/>
    </location>
</feature>
<evidence type="ECO:0000313" key="9">
    <source>
        <dbReference type="Proteomes" id="UP000191285"/>
    </source>
</evidence>
<reference evidence="9" key="1">
    <citation type="journal article" date="2017" name="Nat. Microbiol.">
        <title>Global analysis of biosynthetic gene clusters reveals vast potential of secondary metabolite production in Penicillium species.</title>
        <authorList>
            <person name="Nielsen J.C."/>
            <person name="Grijseels S."/>
            <person name="Prigent S."/>
            <person name="Ji B."/>
            <person name="Dainat J."/>
            <person name="Nielsen K.F."/>
            <person name="Frisvad J.C."/>
            <person name="Workman M."/>
            <person name="Nielsen J."/>
        </authorList>
    </citation>
    <scope>NUCLEOTIDE SEQUENCE [LARGE SCALE GENOMIC DNA]</scope>
    <source>
        <strain evidence="9">IBT 24891</strain>
    </source>
</reference>
<dbReference type="PANTHER" id="PTHR23506:SF23">
    <property type="entry name" value="GH10249P"/>
    <property type="match status" value="1"/>
</dbReference>
<dbReference type="SUPFAM" id="SSF103473">
    <property type="entry name" value="MFS general substrate transporter"/>
    <property type="match status" value="1"/>
</dbReference>
<feature type="transmembrane region" description="Helical" evidence="6">
    <location>
        <begin position="283"/>
        <end position="300"/>
    </location>
</feature>
<dbReference type="GO" id="GO:0022857">
    <property type="term" value="F:transmembrane transporter activity"/>
    <property type="evidence" value="ECO:0007669"/>
    <property type="project" value="InterPro"/>
</dbReference>